<protein>
    <recommendedName>
        <fullName evidence="4">DUF19 domain-containing protein</fullName>
    </recommendedName>
</protein>
<sequence length="242" mass="28241">MQVVTCVRTDYFDFVHFKIMRMVFVFWSCIFMCGLQLMLILANDCSDGYYKEWMSCLKNYTVSVSNIIQNNSSLKYQPLRLFSEICQRSEVRMSLTCFTSGIQVCYDKVKELNIPPQALREMESYSRINLNSRCFQLKILAHEWPCLTSYNFKPYFVCMAKSINTSMDFCSYYMAQVDCVLTSVGSQCGRKAADAYNTWSYSDLDVRECQMNPTNSTKIPSYKTDLIIVLQCFLCIWMLCNK</sequence>
<dbReference type="AlphaFoldDB" id="A0ABD3UAK4"/>
<dbReference type="Proteomes" id="UP001634394">
    <property type="component" value="Unassembled WGS sequence"/>
</dbReference>
<keyword evidence="1" id="KW-0472">Membrane</keyword>
<comment type="caution">
    <text evidence="2">The sequence shown here is derived from an EMBL/GenBank/DDBJ whole genome shotgun (WGS) entry which is preliminary data.</text>
</comment>
<keyword evidence="1" id="KW-1133">Transmembrane helix</keyword>
<evidence type="ECO:0000313" key="2">
    <source>
        <dbReference type="EMBL" id="KAL3846534.1"/>
    </source>
</evidence>
<keyword evidence="1" id="KW-0812">Transmembrane</keyword>
<evidence type="ECO:0008006" key="4">
    <source>
        <dbReference type="Google" id="ProtNLM"/>
    </source>
</evidence>
<organism evidence="2 3">
    <name type="scientific">Sinanodonta woodiana</name>
    <name type="common">Chinese pond mussel</name>
    <name type="synonym">Anodonta woodiana</name>
    <dbReference type="NCBI Taxonomy" id="1069815"/>
    <lineage>
        <taxon>Eukaryota</taxon>
        <taxon>Metazoa</taxon>
        <taxon>Spiralia</taxon>
        <taxon>Lophotrochozoa</taxon>
        <taxon>Mollusca</taxon>
        <taxon>Bivalvia</taxon>
        <taxon>Autobranchia</taxon>
        <taxon>Heteroconchia</taxon>
        <taxon>Palaeoheterodonta</taxon>
        <taxon>Unionida</taxon>
        <taxon>Unionoidea</taxon>
        <taxon>Unionidae</taxon>
        <taxon>Unioninae</taxon>
        <taxon>Sinanodonta</taxon>
    </lineage>
</organism>
<proteinExistence type="predicted"/>
<evidence type="ECO:0000313" key="3">
    <source>
        <dbReference type="Proteomes" id="UP001634394"/>
    </source>
</evidence>
<reference evidence="2 3" key="1">
    <citation type="submission" date="2024-11" db="EMBL/GenBank/DDBJ databases">
        <title>Chromosome-level genome assembly of the freshwater bivalve Anodonta woodiana.</title>
        <authorList>
            <person name="Chen X."/>
        </authorList>
    </citation>
    <scope>NUCLEOTIDE SEQUENCE [LARGE SCALE GENOMIC DNA]</scope>
    <source>
        <strain evidence="2">MN2024</strain>
        <tissue evidence="2">Gills</tissue>
    </source>
</reference>
<feature type="transmembrane region" description="Helical" evidence="1">
    <location>
        <begin position="19"/>
        <end position="42"/>
    </location>
</feature>
<gene>
    <name evidence="2" type="ORF">ACJMK2_017514</name>
</gene>
<keyword evidence="3" id="KW-1185">Reference proteome</keyword>
<evidence type="ECO:0000256" key="1">
    <source>
        <dbReference type="SAM" id="Phobius"/>
    </source>
</evidence>
<name>A0ABD3UAK4_SINWO</name>
<accession>A0ABD3UAK4</accession>
<dbReference type="EMBL" id="JBJQND010000016">
    <property type="protein sequence ID" value="KAL3846534.1"/>
    <property type="molecule type" value="Genomic_DNA"/>
</dbReference>